<name>A0A6J4NG14_9CYAN</name>
<dbReference type="AlphaFoldDB" id="A0A6J4NG14"/>
<evidence type="ECO:0000313" key="1">
    <source>
        <dbReference type="EMBL" id="CAA9385194.1"/>
    </source>
</evidence>
<accession>A0A6J4NG14</accession>
<protein>
    <submittedName>
        <fullName evidence="1">Uncharacterized protein</fullName>
    </submittedName>
</protein>
<proteinExistence type="predicted"/>
<sequence>MRPYVRNKAFDRVSPAWSGTPQHQPKVLVPGGGFLNATAFTLSSNAIVVTVGAAGAAANATSVPVAALTDNRTETTNTTVLIPAGTLLDFTGAGKYARLTAPAFKGATTLTVEALPQALVSGDTAGYSAGGNLYVRSGILIGRTYAERDAGVGYGPADVATPDDEIHLLFFDVYNATDDPECEMYMAKAGNVVYENFLPNWDSLPSAQKTWIRANYTCLKGVA</sequence>
<dbReference type="EMBL" id="CADCTY010001763">
    <property type="protein sequence ID" value="CAA9385194.1"/>
    <property type="molecule type" value="Genomic_DNA"/>
</dbReference>
<organism evidence="1">
    <name type="scientific">uncultured Leptolyngbya sp</name>
    <dbReference type="NCBI Taxonomy" id="332963"/>
    <lineage>
        <taxon>Bacteria</taxon>
        <taxon>Bacillati</taxon>
        <taxon>Cyanobacteriota</taxon>
        <taxon>Cyanophyceae</taxon>
        <taxon>Leptolyngbyales</taxon>
        <taxon>Leptolyngbyaceae</taxon>
        <taxon>Leptolyngbya group</taxon>
        <taxon>Leptolyngbya</taxon>
        <taxon>environmental samples</taxon>
    </lineage>
</organism>
<gene>
    <name evidence="1" type="ORF">AVDCRST_MAG94-5099</name>
</gene>
<reference evidence="1" key="1">
    <citation type="submission" date="2020-02" db="EMBL/GenBank/DDBJ databases">
        <authorList>
            <person name="Meier V. D."/>
        </authorList>
    </citation>
    <scope>NUCLEOTIDE SEQUENCE</scope>
    <source>
        <strain evidence="1">AVDCRST_MAG94</strain>
    </source>
</reference>